<dbReference type="PROSITE" id="PS51257">
    <property type="entry name" value="PROKAR_LIPOPROTEIN"/>
    <property type="match status" value="1"/>
</dbReference>
<dbReference type="SUPFAM" id="SSF53822">
    <property type="entry name" value="Periplasmic binding protein-like I"/>
    <property type="match status" value="1"/>
</dbReference>
<evidence type="ECO:0000256" key="2">
    <source>
        <dbReference type="ARBA" id="ARBA00007639"/>
    </source>
</evidence>
<dbReference type="InterPro" id="IPR028082">
    <property type="entry name" value="Peripla_BP_I"/>
</dbReference>
<dbReference type="InterPro" id="IPR025997">
    <property type="entry name" value="SBP_2_dom"/>
</dbReference>
<comment type="similarity">
    <text evidence="2">Belongs to the bacterial solute-binding protein 2 family.</text>
</comment>
<comment type="subcellular location">
    <subcellularLocation>
        <location evidence="1">Cell envelope</location>
    </subcellularLocation>
</comment>
<keyword evidence="6" id="KW-1185">Reference proteome</keyword>
<dbReference type="EMBL" id="JAGYPN010000003">
    <property type="protein sequence ID" value="MBS4224289.1"/>
    <property type="molecule type" value="Genomic_DNA"/>
</dbReference>
<dbReference type="Pfam" id="PF13407">
    <property type="entry name" value="Peripla_BP_4"/>
    <property type="match status" value="1"/>
</dbReference>
<accession>A0A942UWU9</accession>
<reference evidence="5 6" key="1">
    <citation type="submission" date="2021-05" db="EMBL/GenBank/DDBJ databases">
        <title>Novel Bacillus species.</title>
        <authorList>
            <person name="Liu G."/>
        </authorList>
    </citation>
    <scope>NUCLEOTIDE SEQUENCE [LARGE SCALE GENOMIC DNA]</scope>
    <source>
        <strain evidence="5 6">FJAT-49682</strain>
    </source>
</reference>
<dbReference type="GO" id="GO:0030246">
    <property type="term" value="F:carbohydrate binding"/>
    <property type="evidence" value="ECO:0007669"/>
    <property type="project" value="TreeGrafter"/>
</dbReference>
<feature type="signal peptide" evidence="3">
    <location>
        <begin position="1"/>
        <end position="25"/>
    </location>
</feature>
<keyword evidence="3" id="KW-0732">Signal</keyword>
<organism evidence="5 6">
    <name type="scientific">Lederbergia citrea</name>
    <dbReference type="NCBI Taxonomy" id="2833581"/>
    <lineage>
        <taxon>Bacteria</taxon>
        <taxon>Bacillati</taxon>
        <taxon>Bacillota</taxon>
        <taxon>Bacilli</taxon>
        <taxon>Bacillales</taxon>
        <taxon>Bacillaceae</taxon>
        <taxon>Lederbergia</taxon>
    </lineage>
</organism>
<dbReference type="RefSeq" id="WP_213099314.1">
    <property type="nucleotide sequence ID" value="NZ_JAGYPN010000003.1"/>
</dbReference>
<dbReference type="PANTHER" id="PTHR30036:SF7">
    <property type="entry name" value="ABC TRANSPORTER PERIPLASMIC-BINDING PROTEIN YPHF"/>
    <property type="match status" value="1"/>
</dbReference>
<dbReference type="PANTHER" id="PTHR30036">
    <property type="entry name" value="D-XYLOSE-BINDING PERIPLASMIC PROTEIN"/>
    <property type="match status" value="1"/>
</dbReference>
<dbReference type="InterPro" id="IPR050555">
    <property type="entry name" value="Bact_Solute-Bind_Prot2"/>
</dbReference>
<comment type="caution">
    <text evidence="5">The sequence shown here is derived from an EMBL/GenBank/DDBJ whole genome shotgun (WGS) entry which is preliminary data.</text>
</comment>
<dbReference type="Proteomes" id="UP000676456">
    <property type="component" value="Unassembled WGS sequence"/>
</dbReference>
<feature type="domain" description="Periplasmic binding protein" evidence="4">
    <location>
        <begin position="45"/>
        <end position="304"/>
    </location>
</feature>
<evidence type="ECO:0000259" key="4">
    <source>
        <dbReference type="Pfam" id="PF13407"/>
    </source>
</evidence>
<evidence type="ECO:0000256" key="1">
    <source>
        <dbReference type="ARBA" id="ARBA00004196"/>
    </source>
</evidence>
<dbReference type="AlphaFoldDB" id="A0A942UWU9"/>
<dbReference type="Gene3D" id="3.40.50.2300">
    <property type="match status" value="2"/>
</dbReference>
<dbReference type="GO" id="GO:0030288">
    <property type="term" value="C:outer membrane-bounded periplasmic space"/>
    <property type="evidence" value="ECO:0007669"/>
    <property type="project" value="TreeGrafter"/>
</dbReference>
<name>A0A942UWU9_9BACI</name>
<evidence type="ECO:0000313" key="5">
    <source>
        <dbReference type="EMBL" id="MBS4224289.1"/>
    </source>
</evidence>
<proteinExistence type="inferred from homology"/>
<dbReference type="CDD" id="cd06302">
    <property type="entry name" value="PBP1_LsrB_Quorum_Sensing-like"/>
    <property type="match status" value="1"/>
</dbReference>
<protein>
    <submittedName>
        <fullName evidence="5">Autoinducer 2 ABC transporter substrate-binding protein</fullName>
    </submittedName>
</protein>
<evidence type="ECO:0000313" key="6">
    <source>
        <dbReference type="Proteomes" id="UP000676456"/>
    </source>
</evidence>
<sequence>MKKIFGYLTSALLVGILLVGCVSQGGSTSGSGKEQQKSNNDKLKIAVVPKLIGIPYFNASEEGVMNAGKELDVDVIYTGPTEADAAQQVKVIEDLISQNVDVIAVAPNDAASLTPVLKKAKDQGIIVMDWDTPADQSLVELSVHQIDDEAYGRHIAKSLIENMGTEEGEIAIVTGGLSASNLNTWIDAAKKELEESYPGIKLVTDKIATDEKQQVAYQKTLDLVKSYPNLKGVMAFSTPAPLGVAQAIQEKGLQDKIAVVGTALPTDSAPYLEDGSLDVAILWEPDKLGYLTVALAKSLAEEKKPENGQNIEKVGEIEVWEDGKTVIMGPPTDFTKENAGDYDF</sequence>
<gene>
    <name evidence="5" type="ORF">KHA91_16330</name>
</gene>
<evidence type="ECO:0000256" key="3">
    <source>
        <dbReference type="SAM" id="SignalP"/>
    </source>
</evidence>
<feature type="chain" id="PRO_5039093722" evidence="3">
    <location>
        <begin position="26"/>
        <end position="344"/>
    </location>
</feature>